<feature type="transmembrane region" description="Helical" evidence="8">
    <location>
        <begin position="297"/>
        <end position="322"/>
    </location>
</feature>
<dbReference type="RefSeq" id="XP_013286741.1">
    <property type="nucleotide sequence ID" value="XM_013431287.1"/>
</dbReference>
<keyword evidence="3 8" id="KW-0812">Transmembrane</keyword>
<dbReference type="Pfam" id="PF00474">
    <property type="entry name" value="SSF"/>
    <property type="match status" value="1"/>
</dbReference>
<evidence type="ECO:0000313" key="10">
    <source>
        <dbReference type="Proteomes" id="UP000053029"/>
    </source>
</evidence>
<dbReference type="AlphaFoldDB" id="A0A0D2GPN3"/>
<dbReference type="OrthoDB" id="6132759at2759"/>
<dbReference type="EMBL" id="KN846970">
    <property type="protein sequence ID" value="KIW82933.1"/>
    <property type="molecule type" value="Genomic_DNA"/>
</dbReference>
<feature type="transmembrane region" description="Helical" evidence="8">
    <location>
        <begin position="65"/>
        <end position="90"/>
    </location>
</feature>
<feature type="transmembrane region" description="Helical" evidence="8">
    <location>
        <begin position="137"/>
        <end position="159"/>
    </location>
</feature>
<protein>
    <recommendedName>
        <fullName evidence="11">Urea active transporter</fullName>
    </recommendedName>
</protein>
<dbReference type="PROSITE" id="PS50283">
    <property type="entry name" value="NA_SOLUT_SYMP_3"/>
    <property type="match status" value="1"/>
</dbReference>
<organism evidence="9 10">
    <name type="scientific">Fonsecaea pedrosoi CBS 271.37</name>
    <dbReference type="NCBI Taxonomy" id="1442368"/>
    <lineage>
        <taxon>Eukaryota</taxon>
        <taxon>Fungi</taxon>
        <taxon>Dikarya</taxon>
        <taxon>Ascomycota</taxon>
        <taxon>Pezizomycotina</taxon>
        <taxon>Eurotiomycetes</taxon>
        <taxon>Chaetothyriomycetidae</taxon>
        <taxon>Chaetothyriales</taxon>
        <taxon>Herpotrichiellaceae</taxon>
        <taxon>Fonsecaea</taxon>
    </lineage>
</organism>
<comment type="subcellular location">
    <subcellularLocation>
        <location evidence="1">Membrane</location>
        <topology evidence="1">Multi-pass membrane protein</topology>
    </subcellularLocation>
</comment>
<feature type="transmembrane region" description="Helical" evidence="8">
    <location>
        <begin position="407"/>
        <end position="428"/>
    </location>
</feature>
<dbReference type="GeneID" id="25301666"/>
<reference evidence="9 10" key="1">
    <citation type="submission" date="2015-01" db="EMBL/GenBank/DDBJ databases">
        <title>The Genome Sequence of Fonsecaea pedrosoi CBS 271.37.</title>
        <authorList>
            <consortium name="The Broad Institute Genomics Platform"/>
            <person name="Cuomo C."/>
            <person name="de Hoog S."/>
            <person name="Gorbushina A."/>
            <person name="Stielow B."/>
            <person name="Teixiera M."/>
            <person name="Abouelleil A."/>
            <person name="Chapman S.B."/>
            <person name="Priest M."/>
            <person name="Young S.K."/>
            <person name="Wortman J."/>
            <person name="Nusbaum C."/>
            <person name="Birren B."/>
        </authorList>
    </citation>
    <scope>NUCLEOTIDE SEQUENCE [LARGE SCALE GENOMIC DNA]</scope>
    <source>
        <strain evidence="9 10">CBS 271.37</strain>
    </source>
</reference>
<name>A0A0D2GPN3_9EURO</name>
<feature type="transmembrane region" description="Helical" evidence="8">
    <location>
        <begin position="16"/>
        <end position="37"/>
    </location>
</feature>
<dbReference type="VEuPathDB" id="FungiDB:Z517_02176"/>
<feature type="transmembrane region" description="Helical" evidence="8">
    <location>
        <begin position="260"/>
        <end position="277"/>
    </location>
</feature>
<feature type="region of interest" description="Disordered" evidence="7">
    <location>
        <begin position="727"/>
        <end position="765"/>
    </location>
</feature>
<feature type="compositionally biased region" description="Gly residues" evidence="7">
    <location>
        <begin position="733"/>
        <end position="742"/>
    </location>
</feature>
<evidence type="ECO:0000256" key="5">
    <source>
        <dbReference type="ARBA" id="ARBA00023136"/>
    </source>
</evidence>
<feature type="transmembrane region" description="Helical" evidence="8">
    <location>
        <begin position="434"/>
        <end position="456"/>
    </location>
</feature>
<evidence type="ECO:0000256" key="6">
    <source>
        <dbReference type="RuleBase" id="RU362091"/>
    </source>
</evidence>
<feature type="transmembrane region" description="Helical" evidence="8">
    <location>
        <begin position="96"/>
        <end position="116"/>
    </location>
</feature>
<evidence type="ECO:0000256" key="3">
    <source>
        <dbReference type="ARBA" id="ARBA00022692"/>
    </source>
</evidence>
<evidence type="ECO:0008006" key="11">
    <source>
        <dbReference type="Google" id="ProtNLM"/>
    </source>
</evidence>
<dbReference type="InterPro" id="IPR031155">
    <property type="entry name" value="DUR"/>
</dbReference>
<evidence type="ECO:0000256" key="8">
    <source>
        <dbReference type="SAM" id="Phobius"/>
    </source>
</evidence>
<dbReference type="STRING" id="1442368.A0A0D2GPN3"/>
<feature type="region of interest" description="Disordered" evidence="7">
    <location>
        <begin position="578"/>
        <end position="619"/>
    </location>
</feature>
<dbReference type="GO" id="GO:0015204">
    <property type="term" value="F:urea transmembrane transporter activity"/>
    <property type="evidence" value="ECO:0007669"/>
    <property type="project" value="InterPro"/>
</dbReference>
<keyword evidence="10" id="KW-1185">Reference proteome</keyword>
<gene>
    <name evidence="9" type="ORF">Z517_02176</name>
</gene>
<proteinExistence type="inferred from homology"/>
<dbReference type="InterPro" id="IPR038377">
    <property type="entry name" value="Na/Glc_symporter_sf"/>
</dbReference>
<feature type="transmembrane region" description="Helical" evidence="8">
    <location>
        <begin position="685"/>
        <end position="709"/>
    </location>
</feature>
<evidence type="ECO:0000256" key="1">
    <source>
        <dbReference type="ARBA" id="ARBA00004141"/>
    </source>
</evidence>
<feature type="transmembrane region" description="Helical" evidence="8">
    <location>
        <begin position="463"/>
        <end position="482"/>
    </location>
</feature>
<comment type="similarity">
    <text evidence="2 6">Belongs to the sodium:solute symporter (SSF) (TC 2.A.21) family.</text>
</comment>
<keyword evidence="4 8" id="KW-1133">Transmembrane helix</keyword>
<dbReference type="GO" id="GO:0005886">
    <property type="term" value="C:plasma membrane"/>
    <property type="evidence" value="ECO:0007669"/>
    <property type="project" value="TreeGrafter"/>
</dbReference>
<feature type="transmembrane region" description="Helical" evidence="8">
    <location>
        <begin position="201"/>
        <end position="219"/>
    </location>
</feature>
<dbReference type="PANTHER" id="PTHR46154:SF2">
    <property type="entry name" value="SOLUTE SYMPORTER FAMILY TRANSPORTER (AFU_ORTHOLOGUE AFUA_6G03200)"/>
    <property type="match status" value="1"/>
</dbReference>
<evidence type="ECO:0000256" key="4">
    <source>
        <dbReference type="ARBA" id="ARBA00022989"/>
    </source>
</evidence>
<keyword evidence="5 8" id="KW-0472">Membrane</keyword>
<dbReference type="HOGENOM" id="CLU_010778_2_1_1"/>
<dbReference type="Gene3D" id="1.20.1730.10">
    <property type="entry name" value="Sodium/glucose cotransporter"/>
    <property type="match status" value="1"/>
</dbReference>
<dbReference type="CDD" id="cd11476">
    <property type="entry name" value="SLC5sbd_DUR3"/>
    <property type="match status" value="1"/>
</dbReference>
<evidence type="ECO:0000256" key="2">
    <source>
        <dbReference type="ARBA" id="ARBA00006434"/>
    </source>
</evidence>
<evidence type="ECO:0000256" key="7">
    <source>
        <dbReference type="SAM" id="MobiDB-lite"/>
    </source>
</evidence>
<feature type="transmembrane region" description="Helical" evidence="8">
    <location>
        <begin position="359"/>
        <end position="387"/>
    </location>
</feature>
<feature type="transmembrane region" description="Helical" evidence="8">
    <location>
        <begin position="171"/>
        <end position="189"/>
    </location>
</feature>
<dbReference type="InterPro" id="IPR001734">
    <property type="entry name" value="Na/solute_symporter"/>
</dbReference>
<dbReference type="PANTHER" id="PTHR46154">
    <property type="match status" value="1"/>
</dbReference>
<dbReference type="Proteomes" id="UP000053029">
    <property type="component" value="Unassembled WGS sequence"/>
</dbReference>
<evidence type="ECO:0000313" key="9">
    <source>
        <dbReference type="EMBL" id="KIW82933.1"/>
    </source>
</evidence>
<feature type="transmembrane region" description="Helical" evidence="8">
    <location>
        <begin position="502"/>
        <end position="524"/>
    </location>
</feature>
<feature type="transmembrane region" description="Helical" evidence="8">
    <location>
        <begin position="653"/>
        <end position="679"/>
    </location>
</feature>
<sequence length="765" mass="80254">MSTYSVGPELKVLSPGVGYGIIAGIGAVFTLVMILTAKFQNRYFAFSTKQSEEFNTASRNVKPGLIVAGIVSAWTWSATLLTSSTFAYSFGISGPMWYAALGSSQVILFALLSLRVKRDVPGAHTFPEIVLSRHGKVAHGIYTFFGWVVNMFVGATLVLGGSQVLAGLSGVNVYAACFIIPLAVAAYVIQGGLRSTFVADYLHTVILFVAIFIFAFTLYTSDDYTGSPGRVYDLLVEAGKQTPLVGNRHGSWLTFQSSTGIKFAAVIFLGSFSTVWLDQAYWQRAIASKPETSVQAYLLGGLAWYGIPFGFATVMGLGAVALTGSPSFPTYPNPLNAAQVGGGFAAPATAIALMGKNGAALMLLLLFMAVTSAASAELIAVSSLWTFDVYKLYINPSASSTKLVRQAHYGIMGYSLILSAFCCALSASGVDITWILTVGGVLVGGGGIPLGLIVLFPSWVSTPAAIGAPLIASPLGLTAWFVTTHIRSGTITAVTTGDLTNALVGSSVACGIGAVVAVVFSFLFPYKYTSTDPAHIARVQKIQGTAALHGREVLTELATSAGMAPPAIGDEKSSASETKAVAGVVSEQPPAPSSTTAQGKDQDHTDPTHAPGAASSPGSIDAGAATGNEIVDYLLTNHIEPLDLQAYRRARRLAYWGCGVFFVLAIVLFPFTFFGTGYIFTKAAFTGWVVVSFIWVFFSAIACIFWPLLESYPTLRDMVGMLVRDTFGKEGKGSGSGSGGSEGEGEGDHENQGPVSGAREHSSPV</sequence>
<accession>A0A0D2GPN3</accession>